<evidence type="ECO:0000256" key="1">
    <source>
        <dbReference type="SAM" id="MobiDB-lite"/>
    </source>
</evidence>
<evidence type="ECO:0000313" key="3">
    <source>
        <dbReference type="EMBL" id="QHT31845.1"/>
    </source>
</evidence>
<protein>
    <submittedName>
        <fullName evidence="3">Uncharacterized protein</fullName>
    </submittedName>
</protein>
<organism evidence="3">
    <name type="scientific">viral metagenome</name>
    <dbReference type="NCBI Taxonomy" id="1070528"/>
    <lineage>
        <taxon>unclassified sequences</taxon>
        <taxon>metagenomes</taxon>
        <taxon>organismal metagenomes</taxon>
    </lineage>
</organism>
<name>A0A6C0EX76_9ZZZZ</name>
<dbReference type="AlphaFoldDB" id="A0A6C0EX76"/>
<accession>A0A6C0EX76</accession>
<dbReference type="EMBL" id="MN738925">
    <property type="protein sequence ID" value="QHT31845.1"/>
    <property type="molecule type" value="Genomic_DNA"/>
</dbReference>
<reference evidence="3" key="1">
    <citation type="journal article" date="2020" name="Nature">
        <title>Giant virus diversity and host interactions through global metagenomics.</title>
        <authorList>
            <person name="Schulz F."/>
            <person name="Roux S."/>
            <person name="Paez-Espino D."/>
            <person name="Jungbluth S."/>
            <person name="Walsh D.A."/>
            <person name="Denef V.J."/>
            <person name="McMahon K.D."/>
            <person name="Konstantinidis K.T."/>
            <person name="Eloe-Fadrosh E.A."/>
            <person name="Kyrpides N.C."/>
            <person name="Woyke T."/>
        </authorList>
    </citation>
    <scope>NUCLEOTIDE SEQUENCE</scope>
    <source>
        <strain evidence="3">GVMAG-M-3300009155-48</strain>
    </source>
</reference>
<keyword evidence="2" id="KW-1133">Transmembrane helix</keyword>
<feature type="transmembrane region" description="Helical" evidence="2">
    <location>
        <begin position="29"/>
        <end position="55"/>
    </location>
</feature>
<proteinExistence type="predicted"/>
<evidence type="ECO:0000256" key="2">
    <source>
        <dbReference type="SAM" id="Phobius"/>
    </source>
</evidence>
<sequence length="202" mass="21843">MNSVQTNMDALKPTFSESSSSTMFSNNNIIIILLVVLLIFSFLGINILTILGNIFQNFVQIFGPMVSQILSIFGYTTGTVLNKTADVVSDTAKAGIDIAEGSIQSVGNILRDASNPNVNDKTKYSLDNALNTGKVSSGEPNADSSENPIQRPISSGKQTWCLVGEYQGKRGCIEVNEHDRCLSGQVFPSQKMCLNPTLTQNK</sequence>
<keyword evidence="2" id="KW-0472">Membrane</keyword>
<keyword evidence="2" id="KW-0812">Transmembrane</keyword>
<feature type="region of interest" description="Disordered" evidence="1">
    <location>
        <begin position="130"/>
        <end position="151"/>
    </location>
</feature>